<evidence type="ECO:0000313" key="1">
    <source>
        <dbReference type="EMBL" id="MEN1760500.1"/>
    </source>
</evidence>
<name>A0ABU9VTJ4_9CLOT</name>
<proteinExistence type="predicted"/>
<sequence length="48" mass="5518">MDQSFKIAVCDDDQMIRHQLEQAMSLFDVRPMHFLIKPAKDAKIKIGG</sequence>
<evidence type="ECO:0008006" key="3">
    <source>
        <dbReference type="Google" id="ProtNLM"/>
    </source>
</evidence>
<dbReference type="EMBL" id="JBCITM010000007">
    <property type="protein sequence ID" value="MEN1760500.1"/>
    <property type="molecule type" value="Genomic_DNA"/>
</dbReference>
<organism evidence="1 2">
    <name type="scientific">Anoxynatronum sibiricum</name>
    <dbReference type="NCBI Taxonomy" id="210623"/>
    <lineage>
        <taxon>Bacteria</taxon>
        <taxon>Bacillati</taxon>
        <taxon>Bacillota</taxon>
        <taxon>Clostridia</taxon>
        <taxon>Eubacteriales</taxon>
        <taxon>Clostridiaceae</taxon>
        <taxon>Anoxynatronum</taxon>
    </lineage>
</organism>
<dbReference type="Proteomes" id="UP001407405">
    <property type="component" value="Unassembled WGS sequence"/>
</dbReference>
<reference evidence="1 2" key="1">
    <citation type="submission" date="2024-04" db="EMBL/GenBank/DDBJ databases">
        <title>Genome sequencing and metabolic network reconstruction of aminoacids and betaine degradation by Anoxynatronum sibiricum.</title>
        <authorList>
            <person name="Detkova E.N."/>
            <person name="Boltjanskaja Y.V."/>
            <person name="Mardanov A.V."/>
            <person name="Kevbrin V."/>
        </authorList>
    </citation>
    <scope>NUCLEOTIDE SEQUENCE [LARGE SCALE GENOMIC DNA]</scope>
    <source>
        <strain evidence="1 2">Z-7981</strain>
    </source>
</reference>
<dbReference type="RefSeq" id="WP_343185822.1">
    <property type="nucleotide sequence ID" value="NZ_JBCITM010000007.1"/>
</dbReference>
<evidence type="ECO:0000313" key="2">
    <source>
        <dbReference type="Proteomes" id="UP001407405"/>
    </source>
</evidence>
<accession>A0ABU9VTJ4</accession>
<protein>
    <recommendedName>
        <fullName evidence="3">Response regulator</fullName>
    </recommendedName>
</protein>
<gene>
    <name evidence="1" type="ORF">AAIG11_08450</name>
</gene>
<keyword evidence="2" id="KW-1185">Reference proteome</keyword>
<comment type="caution">
    <text evidence="1">The sequence shown here is derived from an EMBL/GenBank/DDBJ whole genome shotgun (WGS) entry which is preliminary data.</text>
</comment>